<accession>A0A0H3FMC9</accession>
<keyword evidence="2" id="KW-0963">Cytoplasm</keyword>
<dbReference type="PANTHER" id="PTHR48098:SF3">
    <property type="entry name" value="IRON(III) ENTEROBACTIN ESTERASE"/>
    <property type="match status" value="1"/>
</dbReference>
<comment type="subcellular location">
    <subcellularLocation>
        <location evidence="1">Cytoplasm</location>
    </subcellularLocation>
</comment>
<dbReference type="Pfam" id="PF11806">
    <property type="entry name" value="Enterochelin_N"/>
    <property type="match status" value="1"/>
</dbReference>
<evidence type="ECO:0000256" key="3">
    <source>
        <dbReference type="ARBA" id="ARBA00022801"/>
    </source>
</evidence>
<dbReference type="InterPro" id="IPR000801">
    <property type="entry name" value="Esterase-like"/>
</dbReference>
<dbReference type="InterPro" id="IPR014756">
    <property type="entry name" value="Ig_E-set"/>
</dbReference>
<dbReference type="PANTHER" id="PTHR48098">
    <property type="entry name" value="ENTEROCHELIN ESTERASE-RELATED"/>
    <property type="match status" value="1"/>
</dbReference>
<dbReference type="Gene3D" id="3.40.50.1820">
    <property type="entry name" value="alpha/beta hydrolase"/>
    <property type="match status" value="1"/>
</dbReference>
<sequence>MFNINPHPPVSAAIAGLRRQLATGNITDLSHFWQQATSLPVPLVTTVDGAADEREVTFLCRARHPLRGVYLRLNRVTDKEQVAKGLMTQIPATDIWTLTLRLPASYCGSYSLVEIPPGTPEEVVNQLGSRFAALAGQADPLNKTPGIAIRDGVRESVLALDNAPAQSEWRGGRHAGTLLTSERIVAGQSRQVRLYLPAVDKSQPLGLVVLPDGETWFDHLGVCAAIDAAIDSRRIVPVALLGIDNIDERERTTILGGRSELIRDVAEHLLPTIRREQPRQKWADRSRTVLAGQSLGGVSALMAARHAPETFGLVLSHSPSMWWTPDGGSRPHLFSATDTSWVSEHVLSAPPRTVRIRLCVGSLEGSTVPHVQRLHQQLQASGVDSHCAIYTGGHDYAWWRGALLDGLGLLQG</sequence>
<evidence type="ECO:0000256" key="4">
    <source>
        <dbReference type="ARBA" id="ARBA00024201"/>
    </source>
</evidence>
<dbReference type="RefSeq" id="WP_015703471.1">
    <property type="nucleotide sequence ID" value="NC_015663.1"/>
</dbReference>
<dbReference type="Proteomes" id="UP000008881">
    <property type="component" value="Chromosome"/>
</dbReference>
<dbReference type="InterPro" id="IPR021764">
    <property type="entry name" value="Enterochelin_esterase_N"/>
</dbReference>
<dbReference type="Gene3D" id="2.60.40.10">
    <property type="entry name" value="Immunoglobulins"/>
    <property type="match status" value="1"/>
</dbReference>
<keyword evidence="3" id="KW-0378">Hydrolase</keyword>
<evidence type="ECO:0000256" key="2">
    <source>
        <dbReference type="ARBA" id="ARBA00022490"/>
    </source>
</evidence>
<dbReference type="InterPro" id="IPR029058">
    <property type="entry name" value="AB_hydrolase_fold"/>
</dbReference>
<dbReference type="HOGENOM" id="CLU_024314_3_0_6"/>
<dbReference type="SUPFAM" id="SSF81296">
    <property type="entry name" value="E set domains"/>
    <property type="match status" value="1"/>
</dbReference>
<dbReference type="SUPFAM" id="SSF53474">
    <property type="entry name" value="alpha/beta-Hydrolases"/>
    <property type="match status" value="1"/>
</dbReference>
<feature type="domain" description="Enterochelin esterase N-terminal" evidence="5">
    <location>
        <begin position="55"/>
        <end position="169"/>
    </location>
</feature>
<gene>
    <name evidence="6" type="ordered locus">EAE_03280</name>
</gene>
<dbReference type="GO" id="GO:0006826">
    <property type="term" value="P:iron ion transport"/>
    <property type="evidence" value="ECO:0007669"/>
    <property type="project" value="InterPro"/>
</dbReference>
<dbReference type="InterPro" id="IPR013783">
    <property type="entry name" value="Ig-like_fold"/>
</dbReference>
<evidence type="ECO:0000313" key="7">
    <source>
        <dbReference type="Proteomes" id="UP000008881"/>
    </source>
</evidence>
<dbReference type="GO" id="GO:0005506">
    <property type="term" value="F:iron ion binding"/>
    <property type="evidence" value="ECO:0007669"/>
    <property type="project" value="InterPro"/>
</dbReference>
<dbReference type="EMBL" id="CP002824">
    <property type="protein sequence ID" value="AEG95591.1"/>
    <property type="molecule type" value="Genomic_DNA"/>
</dbReference>
<reference evidence="6 7" key="1">
    <citation type="journal article" date="2012" name="J. Bacteriol.">
        <title>Complete genome sequence of Enterobacter aerogenes KCTC 2190.</title>
        <authorList>
            <person name="Shin S.H."/>
            <person name="Kim S."/>
            <person name="Kim J.Y."/>
            <person name="Lee S."/>
            <person name="Um Y."/>
            <person name="Oh M.K."/>
            <person name="Kim Y.R."/>
            <person name="Lee J."/>
            <person name="Yang K.S."/>
        </authorList>
    </citation>
    <scope>NUCLEOTIDE SEQUENCE [LARGE SCALE GENOMIC DNA]</scope>
    <source>
        <strain evidence="6 7">KCTC 2190</strain>
    </source>
</reference>
<evidence type="ECO:0000313" key="6">
    <source>
        <dbReference type="EMBL" id="AEG95591.1"/>
    </source>
</evidence>
<dbReference type="InterPro" id="IPR050583">
    <property type="entry name" value="Mycobacterial_A85_antigen"/>
</dbReference>
<protein>
    <submittedName>
        <fullName evidence="6">Putative ferric enterochelin esterase</fullName>
    </submittedName>
</protein>
<dbReference type="KEGG" id="eae:EAE_03280"/>
<dbReference type="PATRIC" id="fig|1028307.3.peg.651"/>
<evidence type="ECO:0000256" key="1">
    <source>
        <dbReference type="ARBA" id="ARBA00004496"/>
    </source>
</evidence>
<keyword evidence="7" id="KW-1185">Reference proteome</keyword>
<dbReference type="eggNOG" id="COG2382">
    <property type="taxonomic scope" value="Bacteria"/>
</dbReference>
<evidence type="ECO:0000259" key="5">
    <source>
        <dbReference type="Pfam" id="PF11806"/>
    </source>
</evidence>
<proteinExistence type="inferred from homology"/>
<organism evidence="6 7">
    <name type="scientific">Klebsiella aerogenes (strain ATCC 13048 / DSM 30053 / CCUG 1429 / JCM 1235 / KCTC 2190 / NBRC 13534 / NCIMB 10102 / NCTC 10006 / CDC 819-56)</name>
    <name type="common">Enterobacter aerogenes</name>
    <dbReference type="NCBI Taxonomy" id="1028307"/>
    <lineage>
        <taxon>Bacteria</taxon>
        <taxon>Pseudomonadati</taxon>
        <taxon>Pseudomonadota</taxon>
        <taxon>Gammaproteobacteria</taxon>
        <taxon>Enterobacterales</taxon>
        <taxon>Enterobacteriaceae</taxon>
        <taxon>Klebsiella/Raoultella group</taxon>
        <taxon>Klebsiella</taxon>
    </lineage>
</organism>
<dbReference type="GO" id="GO:0005737">
    <property type="term" value="C:cytoplasm"/>
    <property type="evidence" value="ECO:0007669"/>
    <property type="project" value="UniProtKB-SubCell"/>
</dbReference>
<dbReference type="AlphaFoldDB" id="A0A0H3FMC9"/>
<dbReference type="GeneID" id="93313786"/>
<dbReference type="GO" id="GO:0008849">
    <property type="term" value="F:enterochelin esterase activity"/>
    <property type="evidence" value="ECO:0007669"/>
    <property type="project" value="InterPro"/>
</dbReference>
<dbReference type="Pfam" id="PF00756">
    <property type="entry name" value="Esterase"/>
    <property type="match status" value="1"/>
</dbReference>
<comment type="similarity">
    <text evidence="4">Belongs to the Fes family.</text>
</comment>
<name>A0A0H3FMC9_KLEAK</name>
<dbReference type="OrthoDB" id="9775130at2"/>